<evidence type="ECO:0000256" key="5">
    <source>
        <dbReference type="ARBA" id="ARBA00022989"/>
    </source>
</evidence>
<feature type="transmembrane region" description="Helical" evidence="7">
    <location>
        <begin position="204"/>
        <end position="220"/>
    </location>
</feature>
<feature type="transmembrane region" description="Helical" evidence="7">
    <location>
        <begin position="407"/>
        <end position="429"/>
    </location>
</feature>
<accession>A0ABP0UKT8</accession>
<gene>
    <name evidence="9" type="ORF">CSSPTR1EN2_LOCUS17125</name>
</gene>
<evidence type="ECO:0000256" key="3">
    <source>
        <dbReference type="ARBA" id="ARBA00022692"/>
    </source>
</evidence>
<comment type="subcellular location">
    <subcellularLocation>
        <location evidence="1">Membrane</location>
    </subcellularLocation>
</comment>
<feature type="transmembrane region" description="Helical" evidence="7">
    <location>
        <begin position="296"/>
        <end position="320"/>
    </location>
</feature>
<feature type="transmembrane region" description="Helical" evidence="7">
    <location>
        <begin position="106"/>
        <end position="130"/>
    </location>
</feature>
<keyword evidence="3 7" id="KW-0812">Transmembrane</keyword>
<keyword evidence="10" id="KW-1185">Reference proteome</keyword>
<keyword evidence="4" id="KW-0029">Amino-acid transport</keyword>
<feature type="transmembrane region" description="Helical" evidence="7">
    <location>
        <begin position="377"/>
        <end position="401"/>
    </location>
</feature>
<evidence type="ECO:0000256" key="6">
    <source>
        <dbReference type="ARBA" id="ARBA00023136"/>
    </source>
</evidence>
<dbReference type="Proteomes" id="UP001497512">
    <property type="component" value="Chromosome 4"/>
</dbReference>
<evidence type="ECO:0000259" key="8">
    <source>
        <dbReference type="Pfam" id="PF01490"/>
    </source>
</evidence>
<sequence length="495" mass="54117">MAAMEEAAGGSAAAAAEQSVELGGTAEGLSASTNGNISNGVVAAAAATEHALSSSSSKGAVEGPSAAHSIWWGTSTFDSWLIAAAAQIGQVVLTLPYSFSQMGYAYGLVFLIFYGLLGAWTVYILTWLYFEFKSRCSLHGKVYPPRHVLQYHEVIGGLTGKWGRYMTFFFVILSLALASVIQLIASASDLYYANDSLNKRQWEYVVGFFALISVIVPSFGHFRVGAIVGVSSTTITGLYLFVASLVHGQSSGVEHVGAVDRVQFFTGATNMLYAFGGHAITIEIMEATRRPSKFKFVYLAVVFYTFSVTIPSAVSTYWAFGDILLHRSNAFAVLPPSPWRTFAIVSIILHQSMVFVLFVHPVFLVCEKFAKVHTRSLGLRILVRIPVVLFLWFVALAIPFFGPINSVMGAFLVTFAVYIIPLVAFFVTYRTKAARQNSAVKLPPFMPSWMLMFLFNGMIVLWIVVVGCGFGGWASITNFVRQISSFGFFDKCYQC</sequence>
<name>A0ABP0UKT8_9BRYO</name>
<feature type="domain" description="Amino acid transporter transmembrane" evidence="8">
    <location>
        <begin position="74"/>
        <end position="465"/>
    </location>
</feature>
<reference evidence="9" key="1">
    <citation type="submission" date="2024-02" db="EMBL/GenBank/DDBJ databases">
        <authorList>
            <consortium name="ELIXIR-Norway"/>
            <consortium name="Elixir Norway"/>
        </authorList>
    </citation>
    <scope>NUCLEOTIDE SEQUENCE</scope>
</reference>
<dbReference type="PANTHER" id="PTHR48017">
    <property type="entry name" value="OS05G0424000 PROTEIN-RELATED"/>
    <property type="match status" value="1"/>
</dbReference>
<feature type="transmembrane region" description="Helical" evidence="7">
    <location>
        <begin position="226"/>
        <end position="246"/>
    </location>
</feature>
<evidence type="ECO:0000313" key="9">
    <source>
        <dbReference type="EMBL" id="CAK9224025.1"/>
    </source>
</evidence>
<organism evidence="9 10">
    <name type="scientific">Sphagnum troendelagicum</name>
    <dbReference type="NCBI Taxonomy" id="128251"/>
    <lineage>
        <taxon>Eukaryota</taxon>
        <taxon>Viridiplantae</taxon>
        <taxon>Streptophyta</taxon>
        <taxon>Embryophyta</taxon>
        <taxon>Bryophyta</taxon>
        <taxon>Sphagnophytina</taxon>
        <taxon>Sphagnopsida</taxon>
        <taxon>Sphagnales</taxon>
        <taxon>Sphagnaceae</taxon>
        <taxon>Sphagnum</taxon>
    </lineage>
</organism>
<dbReference type="EMBL" id="OZ019896">
    <property type="protein sequence ID" value="CAK9224025.1"/>
    <property type="molecule type" value="Genomic_DNA"/>
</dbReference>
<keyword evidence="6 7" id="KW-0472">Membrane</keyword>
<keyword evidence="2" id="KW-0813">Transport</keyword>
<feature type="transmembrane region" description="Helical" evidence="7">
    <location>
        <begin position="450"/>
        <end position="476"/>
    </location>
</feature>
<evidence type="ECO:0000256" key="2">
    <source>
        <dbReference type="ARBA" id="ARBA00022448"/>
    </source>
</evidence>
<feature type="transmembrane region" description="Helical" evidence="7">
    <location>
        <begin position="168"/>
        <end position="192"/>
    </location>
</feature>
<dbReference type="Pfam" id="PF01490">
    <property type="entry name" value="Aa_trans"/>
    <property type="match status" value="1"/>
</dbReference>
<dbReference type="InterPro" id="IPR013057">
    <property type="entry name" value="AA_transpt_TM"/>
</dbReference>
<feature type="transmembrane region" description="Helical" evidence="7">
    <location>
        <begin position="340"/>
        <end position="365"/>
    </location>
</feature>
<evidence type="ECO:0000256" key="7">
    <source>
        <dbReference type="SAM" id="Phobius"/>
    </source>
</evidence>
<protein>
    <recommendedName>
        <fullName evidence="8">Amino acid transporter transmembrane domain-containing protein</fullName>
    </recommendedName>
</protein>
<evidence type="ECO:0000256" key="1">
    <source>
        <dbReference type="ARBA" id="ARBA00004370"/>
    </source>
</evidence>
<evidence type="ECO:0000256" key="4">
    <source>
        <dbReference type="ARBA" id="ARBA00022970"/>
    </source>
</evidence>
<keyword evidence="5 7" id="KW-1133">Transmembrane helix</keyword>
<proteinExistence type="predicted"/>
<evidence type="ECO:0000313" key="10">
    <source>
        <dbReference type="Proteomes" id="UP001497512"/>
    </source>
</evidence>